<protein>
    <submittedName>
        <fullName evidence="1">Uncharacterized protein</fullName>
    </submittedName>
</protein>
<proteinExistence type="predicted"/>
<name>A0ACC2BFW1_DIPCM</name>
<sequence length="174" mass="19542">MLCCQKLHANLRTVSWQTYVCLIKNQFRDKLRLIGIRTNQNGISSIHLGELGDTISSSIRCHLPLVFPLPNLPLVFTRSWSIVADFSSKQHGSTSCKLVKNIGLSNRTSWFSIKRSILLSLSLSLSLLLHVFLSLSSFACVRILLHFSAFTGKLSACLCMLVHVYCMLFSCYSN</sequence>
<reference evidence="2" key="1">
    <citation type="journal article" date="2024" name="Proc. Natl. Acad. Sci. U.S.A.">
        <title>Extraordinary preservation of gene collinearity over three hundred million years revealed in homosporous lycophytes.</title>
        <authorList>
            <person name="Li C."/>
            <person name="Wickell D."/>
            <person name="Kuo L.Y."/>
            <person name="Chen X."/>
            <person name="Nie B."/>
            <person name="Liao X."/>
            <person name="Peng D."/>
            <person name="Ji J."/>
            <person name="Jenkins J."/>
            <person name="Williams M."/>
            <person name="Shu S."/>
            <person name="Plott C."/>
            <person name="Barry K."/>
            <person name="Rajasekar S."/>
            <person name="Grimwood J."/>
            <person name="Han X."/>
            <person name="Sun S."/>
            <person name="Hou Z."/>
            <person name="He W."/>
            <person name="Dai G."/>
            <person name="Sun C."/>
            <person name="Schmutz J."/>
            <person name="Leebens-Mack J.H."/>
            <person name="Li F.W."/>
            <person name="Wang L."/>
        </authorList>
    </citation>
    <scope>NUCLEOTIDE SEQUENCE [LARGE SCALE GENOMIC DNA]</scope>
    <source>
        <strain evidence="2">cv. PW_Plant_1</strain>
    </source>
</reference>
<comment type="caution">
    <text evidence="1">The sequence shown here is derived from an EMBL/GenBank/DDBJ whole genome shotgun (WGS) entry which is preliminary data.</text>
</comment>
<evidence type="ECO:0000313" key="2">
    <source>
        <dbReference type="Proteomes" id="UP001162992"/>
    </source>
</evidence>
<dbReference type="EMBL" id="CM055106">
    <property type="protein sequence ID" value="KAJ7528608.1"/>
    <property type="molecule type" value="Genomic_DNA"/>
</dbReference>
<evidence type="ECO:0000313" key="1">
    <source>
        <dbReference type="EMBL" id="KAJ7528608.1"/>
    </source>
</evidence>
<gene>
    <name evidence="1" type="ORF">O6H91_15G010400</name>
</gene>
<accession>A0ACC2BFW1</accession>
<organism evidence="1 2">
    <name type="scientific">Diphasiastrum complanatum</name>
    <name type="common">Issler's clubmoss</name>
    <name type="synonym">Lycopodium complanatum</name>
    <dbReference type="NCBI Taxonomy" id="34168"/>
    <lineage>
        <taxon>Eukaryota</taxon>
        <taxon>Viridiplantae</taxon>
        <taxon>Streptophyta</taxon>
        <taxon>Embryophyta</taxon>
        <taxon>Tracheophyta</taxon>
        <taxon>Lycopodiopsida</taxon>
        <taxon>Lycopodiales</taxon>
        <taxon>Lycopodiaceae</taxon>
        <taxon>Lycopodioideae</taxon>
        <taxon>Diphasiastrum</taxon>
    </lineage>
</organism>
<keyword evidence="2" id="KW-1185">Reference proteome</keyword>
<dbReference type="Proteomes" id="UP001162992">
    <property type="component" value="Chromosome 15"/>
</dbReference>